<keyword evidence="1" id="KW-1133">Transmembrane helix</keyword>
<dbReference type="Proteomes" id="UP001157006">
    <property type="component" value="Chromosome 6"/>
</dbReference>
<keyword evidence="1" id="KW-0472">Membrane</keyword>
<dbReference type="SUPFAM" id="SSF141562">
    <property type="entry name" value="At5g01610-like"/>
    <property type="match status" value="1"/>
</dbReference>
<gene>
    <name evidence="2" type="ORF">VFH_VI131200</name>
</gene>
<dbReference type="Gene3D" id="2.30.240.10">
    <property type="entry name" value="At5g01610-like"/>
    <property type="match status" value="1"/>
</dbReference>
<accession>A0AAV1B8I8</accession>
<dbReference type="InterPro" id="IPR036758">
    <property type="entry name" value="At5g01610-like"/>
</dbReference>
<dbReference type="PANTHER" id="PTHR31676:SF96">
    <property type="entry name" value="EXPRESSED PROTEIN"/>
    <property type="match status" value="1"/>
</dbReference>
<evidence type="ECO:0000313" key="3">
    <source>
        <dbReference type="Proteomes" id="UP001157006"/>
    </source>
</evidence>
<evidence type="ECO:0008006" key="4">
    <source>
        <dbReference type="Google" id="ProtNLM"/>
    </source>
</evidence>
<dbReference type="PANTHER" id="PTHR31676">
    <property type="entry name" value="T31J12.3 PROTEIN-RELATED"/>
    <property type="match status" value="1"/>
</dbReference>
<keyword evidence="3" id="KW-1185">Reference proteome</keyword>
<reference evidence="2 3" key="1">
    <citation type="submission" date="2023-01" db="EMBL/GenBank/DDBJ databases">
        <authorList>
            <person name="Kreplak J."/>
        </authorList>
    </citation>
    <scope>NUCLEOTIDE SEQUENCE [LARGE SCALE GENOMIC DNA]</scope>
</reference>
<proteinExistence type="predicted"/>
<evidence type="ECO:0000313" key="2">
    <source>
        <dbReference type="EMBL" id="CAI8618607.1"/>
    </source>
</evidence>
<name>A0AAV1B8I8_VICFA</name>
<protein>
    <recommendedName>
        <fullName evidence="4">DUF538 family protein</fullName>
    </recommendedName>
</protein>
<evidence type="ECO:0000256" key="1">
    <source>
        <dbReference type="SAM" id="Phobius"/>
    </source>
</evidence>
<organism evidence="2 3">
    <name type="scientific">Vicia faba</name>
    <name type="common">Broad bean</name>
    <name type="synonym">Faba vulgaris</name>
    <dbReference type="NCBI Taxonomy" id="3906"/>
    <lineage>
        <taxon>Eukaryota</taxon>
        <taxon>Viridiplantae</taxon>
        <taxon>Streptophyta</taxon>
        <taxon>Embryophyta</taxon>
        <taxon>Tracheophyta</taxon>
        <taxon>Spermatophyta</taxon>
        <taxon>Magnoliopsida</taxon>
        <taxon>eudicotyledons</taxon>
        <taxon>Gunneridae</taxon>
        <taxon>Pentapetalae</taxon>
        <taxon>rosids</taxon>
        <taxon>fabids</taxon>
        <taxon>Fabales</taxon>
        <taxon>Fabaceae</taxon>
        <taxon>Papilionoideae</taxon>
        <taxon>50 kb inversion clade</taxon>
        <taxon>NPAAA clade</taxon>
        <taxon>Hologalegina</taxon>
        <taxon>IRL clade</taxon>
        <taxon>Fabeae</taxon>
        <taxon>Vicia</taxon>
    </lineage>
</organism>
<sequence length="164" mass="17956">MSTKNTFNIILRFFSSFIFIFQATAIVMSTPTDIHDLLPDYGFPKGILPNNIASYTISPSGSFTVHLESPCYVHFSDQLVYYNTLITGTLTHGSVSGVSGIQAKMLFIWLPVTGMEVDSRSGMLEFFVGALSKKLPANQFQNVPGCSSKAGKGSNTTYFVDLIM</sequence>
<dbReference type="AlphaFoldDB" id="A0AAV1B8I8"/>
<feature type="transmembrane region" description="Helical" evidence="1">
    <location>
        <begin position="9"/>
        <end position="28"/>
    </location>
</feature>
<dbReference type="InterPro" id="IPR007493">
    <property type="entry name" value="DUF538"/>
</dbReference>
<dbReference type="Pfam" id="PF04398">
    <property type="entry name" value="DUF538"/>
    <property type="match status" value="1"/>
</dbReference>
<keyword evidence="1" id="KW-0812">Transmembrane</keyword>
<dbReference type="EMBL" id="OX451741">
    <property type="protein sequence ID" value="CAI8618607.1"/>
    <property type="molecule type" value="Genomic_DNA"/>
</dbReference>